<gene>
    <name evidence="4 6" type="primary">dsdA</name>
    <name evidence="6" type="ORF">Lac1_11010</name>
</gene>
<proteinExistence type="inferred from homology"/>
<evidence type="ECO:0000256" key="2">
    <source>
        <dbReference type="ARBA" id="ARBA00022898"/>
    </source>
</evidence>
<keyword evidence="2 4" id="KW-0663">Pyridoxal phosphate</keyword>
<dbReference type="InterPro" id="IPR001926">
    <property type="entry name" value="TrpB-like_PALP"/>
</dbReference>
<dbReference type="Proteomes" id="UP001305815">
    <property type="component" value="Chromosome"/>
</dbReference>
<evidence type="ECO:0000256" key="3">
    <source>
        <dbReference type="ARBA" id="ARBA00023239"/>
    </source>
</evidence>
<evidence type="ECO:0000256" key="4">
    <source>
        <dbReference type="HAMAP-Rule" id="MF_01030"/>
    </source>
</evidence>
<dbReference type="HAMAP" id="MF_01030">
    <property type="entry name" value="D_Ser_dehydrat"/>
    <property type="match status" value="1"/>
</dbReference>
<protein>
    <recommendedName>
        <fullName evidence="4">Probable D-serine dehydratase</fullName>
        <ecNumber evidence="4">4.3.1.18</ecNumber>
    </recommendedName>
    <alternativeName>
        <fullName evidence="4">D-serine deaminase</fullName>
        <shortName evidence="4">DSD</shortName>
    </alternativeName>
</protein>
<dbReference type="PANTHER" id="PTHR48078:SF9">
    <property type="entry name" value="D-SERINE DEHYDRATASE"/>
    <property type="match status" value="1"/>
</dbReference>
<accession>A0ABM8I503</accession>
<evidence type="ECO:0000256" key="1">
    <source>
        <dbReference type="ARBA" id="ARBA00001933"/>
    </source>
</evidence>
<dbReference type="InterPro" id="IPR036052">
    <property type="entry name" value="TrpB-like_PALP_sf"/>
</dbReference>
<feature type="domain" description="Tryptophan synthase beta chain-like PALP" evidence="5">
    <location>
        <begin position="93"/>
        <end position="389"/>
    </location>
</feature>
<dbReference type="SUPFAM" id="SSF53686">
    <property type="entry name" value="Tryptophan synthase beta subunit-like PLP-dependent enzymes"/>
    <property type="match status" value="1"/>
</dbReference>
<dbReference type="Pfam" id="PF00291">
    <property type="entry name" value="PALP"/>
    <property type="match status" value="1"/>
</dbReference>
<evidence type="ECO:0000313" key="7">
    <source>
        <dbReference type="Proteomes" id="UP001305815"/>
    </source>
</evidence>
<dbReference type="EC" id="4.3.1.18" evidence="4"/>
<sequence>MEKEYMKLPVVQELAAAKQTAWINPKLQPFSEVRQEIGMAEIDDAKSRLDRFAPFIRKCFPETEKDGGIIESALRPIPEMQEYLEHTFHTSIPGRLLLKQDSHLAVAGSVKARGGIYEVLKHTEDLALQAGILRPGDDYGKLTEPEAREFFSQYKVQVGSTGNLGLSIGMASAAIGYQVIVHMSADAKQWKKDMLRSHGVTVMEYESDYSEAVKNGRRQSDKDPKSYFIDDENSVDLFMGYAVAAKRLKGQLEQLNVVVDEDHPLFVYIPCGVGGAPGGVSFGMKQLWKDNVHCFFVEPVQAPCMLLGMATGLHNKISVQDIGLTGLTHADGLAVGRPSGFVGRVMAPLLGGEFTVDDKWLYEYMRGLLNTEGIFLEPSACASFEGPIQLLKYEETKKYLKEHNLEGKLEDAAHIVWATGGRLVPEEEREKYKNTYL</sequence>
<dbReference type="InterPro" id="IPR011780">
    <property type="entry name" value="D_Ser_am_lyase"/>
</dbReference>
<dbReference type="PANTHER" id="PTHR48078">
    <property type="entry name" value="THREONINE DEHYDRATASE, MITOCHONDRIAL-RELATED"/>
    <property type="match status" value="1"/>
</dbReference>
<dbReference type="NCBIfam" id="TIGR02035">
    <property type="entry name" value="D_Ser_am_lyase"/>
    <property type="match status" value="1"/>
</dbReference>
<comment type="cofactor">
    <cofactor evidence="1 4">
        <name>pyridoxal 5'-phosphate</name>
        <dbReference type="ChEBI" id="CHEBI:597326"/>
    </cofactor>
</comment>
<feature type="modified residue" description="N6-(pyridoxal phosphate)lysine" evidence="4">
    <location>
        <position position="111"/>
    </location>
</feature>
<name>A0ABM8I503_9FIRM</name>
<evidence type="ECO:0000259" key="5">
    <source>
        <dbReference type="Pfam" id="PF00291"/>
    </source>
</evidence>
<comment type="similarity">
    <text evidence="4">Belongs to the serine/threonine dehydratase family. DsdA subfamily.</text>
</comment>
<dbReference type="EMBL" id="AP027742">
    <property type="protein sequence ID" value="BDZ76918.1"/>
    <property type="molecule type" value="Genomic_DNA"/>
</dbReference>
<reference evidence="7" key="1">
    <citation type="journal article" date="2023" name="Int. J. Syst. Evol. Microbiol.">
        <title>Claveliimonas bilis gen. nov., sp. nov., deoxycholic acid-producing bacteria isolated from human faeces, and reclassification of Sellimonas monacensis Zenner et al. 2021 as Claveliimonas monacensis comb. nov.</title>
        <authorList>
            <person name="Hisatomi A."/>
            <person name="Kastawa N.W.E.P.G."/>
            <person name="Song I."/>
            <person name="Ohkuma M."/>
            <person name="Fukiya S."/>
            <person name="Sakamoto M."/>
        </authorList>
    </citation>
    <scope>NUCLEOTIDE SEQUENCE [LARGE SCALE GENOMIC DNA]</scope>
    <source>
        <strain evidence="7">12BBH14</strain>
    </source>
</reference>
<evidence type="ECO:0000313" key="6">
    <source>
        <dbReference type="EMBL" id="BDZ76918.1"/>
    </source>
</evidence>
<dbReference type="NCBIfam" id="NF002823">
    <property type="entry name" value="PRK02991.1"/>
    <property type="match status" value="1"/>
</dbReference>
<dbReference type="Gene3D" id="3.40.50.1100">
    <property type="match status" value="2"/>
</dbReference>
<keyword evidence="3 4" id="KW-0456">Lyase</keyword>
<keyword evidence="7" id="KW-1185">Reference proteome</keyword>
<organism evidence="6 7">
    <name type="scientific">Claveliimonas bilis</name>
    <dbReference type="NCBI Taxonomy" id="3028070"/>
    <lineage>
        <taxon>Bacteria</taxon>
        <taxon>Bacillati</taxon>
        <taxon>Bacillota</taxon>
        <taxon>Clostridia</taxon>
        <taxon>Lachnospirales</taxon>
        <taxon>Lachnospiraceae</taxon>
        <taxon>Claveliimonas</taxon>
    </lineage>
</organism>
<comment type="catalytic activity">
    <reaction evidence="4">
        <text>D-serine = pyruvate + NH4(+)</text>
        <dbReference type="Rhea" id="RHEA:13977"/>
        <dbReference type="ChEBI" id="CHEBI:15361"/>
        <dbReference type="ChEBI" id="CHEBI:28938"/>
        <dbReference type="ChEBI" id="CHEBI:35247"/>
        <dbReference type="EC" id="4.3.1.18"/>
    </reaction>
</comment>
<dbReference type="InterPro" id="IPR050147">
    <property type="entry name" value="Ser/Thr_Dehydratase"/>
</dbReference>
<dbReference type="RefSeq" id="WP_316266526.1">
    <property type="nucleotide sequence ID" value="NZ_AP027742.1"/>
</dbReference>